<dbReference type="EMBL" id="ABIL02000005">
    <property type="protein sequence ID" value="EDS72908.1"/>
    <property type="molecule type" value="Genomic_DNA"/>
</dbReference>
<dbReference type="AlphaFoldDB" id="B1C7C1"/>
<accession>B1C7C1</accession>
<reference evidence="2" key="2">
    <citation type="submission" date="2013-08" db="EMBL/GenBank/DDBJ databases">
        <title>Draft genome sequence of Anaerofustis stercorihominis (DSM 17244).</title>
        <authorList>
            <person name="Sudarsanam P."/>
            <person name="Ley R."/>
            <person name="Guruge J."/>
            <person name="Turnbaugh P.J."/>
            <person name="Mahowald M."/>
            <person name="Liep D."/>
            <person name="Gordon J."/>
        </authorList>
    </citation>
    <scope>NUCLEOTIDE SEQUENCE</scope>
    <source>
        <strain evidence="2">DSM 17244</strain>
    </source>
</reference>
<dbReference type="Proteomes" id="UP000005178">
    <property type="component" value="Unassembled WGS sequence"/>
</dbReference>
<feature type="transmembrane region" description="Helical" evidence="1">
    <location>
        <begin position="6"/>
        <end position="28"/>
    </location>
</feature>
<evidence type="ECO:0000256" key="1">
    <source>
        <dbReference type="SAM" id="Phobius"/>
    </source>
</evidence>
<keyword evidence="1" id="KW-0812">Transmembrane</keyword>
<keyword evidence="1" id="KW-1133">Transmembrane helix</keyword>
<reference evidence="2" key="1">
    <citation type="submission" date="2008-01" db="EMBL/GenBank/DDBJ databases">
        <authorList>
            <person name="Fulton L."/>
            <person name="Clifton S."/>
            <person name="Fulton B."/>
            <person name="Xu J."/>
            <person name="Minx P."/>
            <person name="Pepin K.H."/>
            <person name="Johnson M."/>
            <person name="Thiruvilangam P."/>
            <person name="Bhonagiri V."/>
            <person name="Nash W.E."/>
            <person name="Mardis E.R."/>
            <person name="Wilson R.K."/>
        </authorList>
    </citation>
    <scope>NUCLEOTIDE SEQUENCE [LARGE SCALE GENOMIC DNA]</scope>
    <source>
        <strain evidence="2">DSM 17244</strain>
    </source>
</reference>
<evidence type="ECO:0008006" key="4">
    <source>
        <dbReference type="Google" id="ProtNLM"/>
    </source>
</evidence>
<sequence>MDNKILSILVLSCFLLMLNFVTLFYYIYSEKKYRKELLVGLKQIKSDNSIFSKVYKEYKIKFGNREDYYYDFGELHPVKIQKEGKTLIVHYGNKNKVYSNYDYYKVNNKGEGDLDINRMVDYYKQEIE</sequence>
<dbReference type="STRING" id="445971.ANASTE_00623"/>
<gene>
    <name evidence="2" type="ORF">ANASTE_00623</name>
</gene>
<protein>
    <recommendedName>
        <fullName evidence="4">DUF3139 domain-containing protein</fullName>
    </recommendedName>
</protein>
<comment type="caution">
    <text evidence="2">The sequence shown here is derived from an EMBL/GenBank/DDBJ whole genome shotgun (WGS) entry which is preliminary data.</text>
</comment>
<keyword evidence="3" id="KW-1185">Reference proteome</keyword>
<organism evidence="2 3">
    <name type="scientific">Anaerofustis stercorihominis DSM 17244</name>
    <dbReference type="NCBI Taxonomy" id="445971"/>
    <lineage>
        <taxon>Bacteria</taxon>
        <taxon>Bacillati</taxon>
        <taxon>Bacillota</taxon>
        <taxon>Clostridia</taxon>
        <taxon>Eubacteriales</taxon>
        <taxon>Eubacteriaceae</taxon>
        <taxon>Anaerofustis</taxon>
    </lineage>
</organism>
<evidence type="ECO:0000313" key="3">
    <source>
        <dbReference type="Proteomes" id="UP000005178"/>
    </source>
</evidence>
<proteinExistence type="predicted"/>
<keyword evidence="1" id="KW-0472">Membrane</keyword>
<name>B1C7C1_9FIRM</name>
<evidence type="ECO:0000313" key="2">
    <source>
        <dbReference type="EMBL" id="EDS72908.1"/>
    </source>
</evidence>
<dbReference type="RefSeq" id="WP_007049072.1">
    <property type="nucleotide sequence ID" value="NZ_DS560015.1"/>
</dbReference>
<dbReference type="GeneID" id="97999544"/>
<dbReference type="HOGENOM" id="CLU_1955036_0_0_9"/>